<dbReference type="EMBL" id="LR589355">
    <property type="protein sequence ID" value="VTP03800.1"/>
    <property type="molecule type" value="Genomic_DNA"/>
</dbReference>
<reference evidence="1" key="1">
    <citation type="submission" date="2019-05" db="EMBL/GenBank/DDBJ databases">
        <authorList>
            <person name="Naeem R."/>
            <person name="Antony C."/>
            <person name="Guan Q."/>
        </authorList>
    </citation>
    <scope>NUCLEOTIDE SEQUENCE</scope>
    <source>
        <strain evidence="1">3</strain>
    </source>
</reference>
<evidence type="ECO:0000313" key="1">
    <source>
        <dbReference type="EMBL" id="VTP03800.1"/>
    </source>
</evidence>
<protein>
    <submittedName>
        <fullName evidence="1">Uncharacterized protein</fullName>
    </submittedName>
</protein>
<accession>A0A653F2G1</accession>
<dbReference type="AlphaFoldDB" id="A0A653F2G1"/>
<proteinExistence type="predicted"/>
<name>A0A653F2G1_MYCKA</name>
<sequence length="59" mass="5797">MSVLHVNPGTNAVIAFAISAATARYSSFAASSAGLARNAFSSSATFSGLNGPSSPLPVP</sequence>
<organism evidence="1">
    <name type="scientific">Mycobacterium kansasii</name>
    <dbReference type="NCBI Taxonomy" id="1768"/>
    <lineage>
        <taxon>Bacteria</taxon>
        <taxon>Bacillati</taxon>
        <taxon>Actinomycetota</taxon>
        <taxon>Actinomycetes</taxon>
        <taxon>Mycobacteriales</taxon>
        <taxon>Mycobacteriaceae</taxon>
        <taxon>Mycobacterium</taxon>
    </lineage>
</organism>
<gene>
    <name evidence="1" type="ORF">BIN_B_04096</name>
</gene>